<evidence type="ECO:0000313" key="17">
    <source>
        <dbReference type="EMBL" id="PEH90007.1"/>
    </source>
</evidence>
<evidence type="ECO:0000313" key="18">
    <source>
        <dbReference type="Proteomes" id="UP000220246"/>
    </source>
</evidence>
<evidence type="ECO:0000256" key="1">
    <source>
        <dbReference type="ARBA" id="ARBA00004571"/>
    </source>
</evidence>
<evidence type="ECO:0000256" key="14">
    <source>
        <dbReference type="PROSITE-ProRule" id="PRU01360"/>
    </source>
</evidence>
<keyword evidence="5" id="KW-0410">Iron transport</keyword>
<evidence type="ECO:0000256" key="4">
    <source>
        <dbReference type="ARBA" id="ARBA00022452"/>
    </source>
</evidence>
<keyword evidence="10 15" id="KW-0798">TonB box</keyword>
<evidence type="ECO:0000256" key="8">
    <source>
        <dbReference type="ARBA" id="ARBA00023004"/>
    </source>
</evidence>
<keyword evidence="18" id="KW-1185">Reference proteome</keyword>
<evidence type="ECO:0000256" key="9">
    <source>
        <dbReference type="ARBA" id="ARBA00023065"/>
    </source>
</evidence>
<comment type="caution">
    <text evidence="17">The sequence shown here is derived from an EMBL/GenBank/DDBJ whole genome shotgun (WGS) entry which is preliminary data.</text>
</comment>
<evidence type="ECO:0000256" key="12">
    <source>
        <dbReference type="ARBA" id="ARBA00023170"/>
    </source>
</evidence>
<dbReference type="InterPro" id="IPR011662">
    <property type="entry name" value="Secretin/TonB_short_N"/>
</dbReference>
<evidence type="ECO:0000256" key="2">
    <source>
        <dbReference type="ARBA" id="ARBA00009810"/>
    </source>
</evidence>
<evidence type="ECO:0000259" key="16">
    <source>
        <dbReference type="SMART" id="SM00965"/>
    </source>
</evidence>
<dbReference type="GO" id="GO:0015344">
    <property type="term" value="F:siderophore uptake transmembrane transporter activity"/>
    <property type="evidence" value="ECO:0007669"/>
    <property type="project" value="TreeGrafter"/>
</dbReference>
<evidence type="ECO:0000256" key="6">
    <source>
        <dbReference type="ARBA" id="ARBA00022692"/>
    </source>
</evidence>
<keyword evidence="7" id="KW-0732">Signal</keyword>
<dbReference type="Gene3D" id="3.55.50.30">
    <property type="match status" value="1"/>
</dbReference>
<dbReference type="NCBIfam" id="TIGR01783">
    <property type="entry name" value="TonB-siderophor"/>
    <property type="match status" value="1"/>
</dbReference>
<dbReference type="Pfam" id="PF00593">
    <property type="entry name" value="TonB_dep_Rec_b-barrel"/>
    <property type="match status" value="1"/>
</dbReference>
<dbReference type="Pfam" id="PF07715">
    <property type="entry name" value="Plug"/>
    <property type="match status" value="1"/>
</dbReference>
<evidence type="ECO:0000256" key="7">
    <source>
        <dbReference type="ARBA" id="ARBA00022729"/>
    </source>
</evidence>
<evidence type="ECO:0000256" key="10">
    <source>
        <dbReference type="ARBA" id="ARBA00023077"/>
    </source>
</evidence>
<sequence>MERFFALHFSIALSPRNTMVSLPPSCVAHTPHTARTARLHAHAPRHTATAHAVLITLALAAGAMAPLGVLAQPTTQAADTARNFQGPAGPLGAALTVFAADAGISISAPPALVQNRNTPGLNGRYAVDEALVRLLAGSNLQAQAAGPGSYVLRALPVVAPGAAAGQGAPLGEVRVTAQAERETAWGPAGGYVARRASTGTKTDALLVETPQSISVVTRERMDDQGVQHLGESMRYLANVRPDSGGAQNAATNVYIRGFQSADFYVDGLRYRPLGFFGMMAEEPYGVERVEVFKGPTSGLYGQSNPGGIVNLVSKQPTEYQRGQIELSPGTHRRMQLAADVSGPVNEDKTLLYRMVALGRKADAVIDHQKDDRVYLAPTIRWQPDARTSLDVRTVYQKNWALASTNVPWAAVNGSSPYGRMPMDRFLGEPGFDRETQEQKSLAYEFRHEFNDDWSVRQNFRYGDFDNHENYLARASGLVNGTQLLRNYQLRHAYGDVVALDNHLLGRVKTGAAEHQLLVGLDYSRSHTIRNEKWGVGPVLDNVFAPNYGAAVDTSVYTSWVNASTRTTQTGVYLQDQIKLGGWVLTLGGRHDKVDTEVQDRWIGEFTTNRSWSATTGRAGLNYVFDNGLAPYVGYSESFTPVTGATSPARGSTSFDPETGKQVEVGIKYQPPGQDSFVTLAAFDLRRQNVSTIDPDDERYNVQTGETRSRGIELEGVLQLTRQMRVAAAYSYNDIVVTKDNASSSGYTVQGKGLFKAPAHMASLWVDHRFDDGVLQGLGVGLGARYTGSAWGDALNTFKVPAYTLWDLSLRYDLAQADPRWKGWTASLNVRNLTNRYYVASCFFALACNMGEGRTAVAKLAYQW</sequence>
<dbReference type="STRING" id="1219032.GCA_001515545_00692"/>
<evidence type="ECO:0000256" key="3">
    <source>
        <dbReference type="ARBA" id="ARBA00022448"/>
    </source>
</evidence>
<dbReference type="InterPro" id="IPR000531">
    <property type="entry name" value="Beta-barrel_TonB"/>
</dbReference>
<name>A0A2A7UXN0_COMTR</name>
<dbReference type="EMBL" id="PDEA01000001">
    <property type="protein sequence ID" value="PEH90007.1"/>
    <property type="molecule type" value="Genomic_DNA"/>
</dbReference>
<dbReference type="GO" id="GO:0009279">
    <property type="term" value="C:cell outer membrane"/>
    <property type="evidence" value="ECO:0007669"/>
    <property type="project" value="UniProtKB-SubCell"/>
</dbReference>
<dbReference type="PANTHER" id="PTHR32552:SF68">
    <property type="entry name" value="FERRICHROME OUTER MEMBRANE TRANSPORTER_PHAGE RECEPTOR"/>
    <property type="match status" value="1"/>
</dbReference>
<proteinExistence type="inferred from homology"/>
<keyword evidence="4 14" id="KW-1134">Transmembrane beta strand</keyword>
<dbReference type="Gene3D" id="2.40.170.20">
    <property type="entry name" value="TonB-dependent receptor, beta-barrel domain"/>
    <property type="match status" value="1"/>
</dbReference>
<comment type="subcellular location">
    <subcellularLocation>
        <location evidence="1 14">Cell outer membrane</location>
        <topology evidence="1 14">Multi-pass membrane protein</topology>
    </subcellularLocation>
</comment>
<dbReference type="CDD" id="cd01347">
    <property type="entry name" value="ligand_gated_channel"/>
    <property type="match status" value="1"/>
</dbReference>
<keyword evidence="9" id="KW-0406">Ion transport</keyword>
<dbReference type="FunFam" id="2.170.130.10:FF:000001">
    <property type="entry name" value="Catecholate siderophore TonB-dependent receptor"/>
    <property type="match status" value="1"/>
</dbReference>
<dbReference type="GO" id="GO:0038023">
    <property type="term" value="F:signaling receptor activity"/>
    <property type="evidence" value="ECO:0007669"/>
    <property type="project" value="InterPro"/>
</dbReference>
<dbReference type="PANTHER" id="PTHR32552">
    <property type="entry name" value="FERRICHROME IRON RECEPTOR-RELATED"/>
    <property type="match status" value="1"/>
</dbReference>
<accession>A0A2A7UXN0</accession>
<reference evidence="18" key="1">
    <citation type="submission" date="2017-09" db="EMBL/GenBank/DDBJ databases">
        <title>FDA dAtabase for Regulatory Grade micrObial Sequences (FDA-ARGOS): Supporting development and validation of Infectious Disease Dx tests.</title>
        <authorList>
            <person name="Minogue T."/>
            <person name="Wolcott M."/>
            <person name="Wasieloski L."/>
            <person name="Aguilar W."/>
            <person name="Moore D."/>
            <person name="Tallon L."/>
            <person name="Sadzewicz L."/>
            <person name="Ott S."/>
            <person name="Zhao X."/>
            <person name="Nagaraj S."/>
            <person name="Vavikolanu K."/>
            <person name="Aluvathingal J."/>
            <person name="Nadendla S."/>
            <person name="Sichtig H."/>
        </authorList>
    </citation>
    <scope>NUCLEOTIDE SEQUENCE [LARGE SCALE GENOMIC DNA]</scope>
    <source>
        <strain evidence="18">FDAARGOS_394</strain>
    </source>
</reference>
<feature type="domain" description="Secretin/TonB short N-terminal" evidence="16">
    <location>
        <begin position="104"/>
        <end position="155"/>
    </location>
</feature>
<organism evidence="17 18">
    <name type="scientific">Comamonas terrigena</name>
    <dbReference type="NCBI Taxonomy" id="32013"/>
    <lineage>
        <taxon>Bacteria</taxon>
        <taxon>Pseudomonadati</taxon>
        <taxon>Pseudomonadota</taxon>
        <taxon>Betaproteobacteria</taxon>
        <taxon>Burkholderiales</taxon>
        <taxon>Comamonadaceae</taxon>
        <taxon>Comamonas</taxon>
    </lineage>
</organism>
<dbReference type="FunFam" id="2.40.170.20:FF:000005">
    <property type="entry name" value="TonB-dependent siderophore receptor"/>
    <property type="match status" value="1"/>
</dbReference>
<keyword evidence="13 14" id="KW-0998">Cell outer membrane</keyword>
<gene>
    <name evidence="17" type="ORF">CRM82_16675</name>
</gene>
<keyword evidence="8" id="KW-0408">Iron</keyword>
<comment type="similarity">
    <text evidence="2 14 15">Belongs to the TonB-dependent receptor family.</text>
</comment>
<dbReference type="Proteomes" id="UP000220246">
    <property type="component" value="Unassembled WGS sequence"/>
</dbReference>
<dbReference type="InterPro" id="IPR010105">
    <property type="entry name" value="TonB_sidphr_rcpt"/>
</dbReference>
<evidence type="ECO:0000256" key="15">
    <source>
        <dbReference type="RuleBase" id="RU003357"/>
    </source>
</evidence>
<dbReference type="AlphaFoldDB" id="A0A2A7UXN0"/>
<dbReference type="InterPro" id="IPR036942">
    <property type="entry name" value="Beta-barrel_TonB_sf"/>
</dbReference>
<keyword evidence="12 17" id="KW-0675">Receptor</keyword>
<dbReference type="InterPro" id="IPR012910">
    <property type="entry name" value="Plug_dom"/>
</dbReference>
<protein>
    <submittedName>
        <fullName evidence="17">TonB-dependent siderophore receptor</fullName>
    </submittedName>
</protein>
<keyword evidence="11 14" id="KW-0472">Membrane</keyword>
<evidence type="ECO:0000256" key="11">
    <source>
        <dbReference type="ARBA" id="ARBA00023136"/>
    </source>
</evidence>
<dbReference type="InterPro" id="IPR039426">
    <property type="entry name" value="TonB-dep_rcpt-like"/>
</dbReference>
<keyword evidence="6 14" id="KW-0812">Transmembrane</keyword>
<evidence type="ECO:0000256" key="13">
    <source>
        <dbReference type="ARBA" id="ARBA00023237"/>
    </source>
</evidence>
<dbReference type="InterPro" id="IPR037066">
    <property type="entry name" value="Plug_dom_sf"/>
</dbReference>
<dbReference type="Gene3D" id="2.170.130.10">
    <property type="entry name" value="TonB-dependent receptor, plug domain"/>
    <property type="match status" value="1"/>
</dbReference>
<dbReference type="SUPFAM" id="SSF56935">
    <property type="entry name" value="Porins"/>
    <property type="match status" value="1"/>
</dbReference>
<dbReference type="GO" id="GO:0015891">
    <property type="term" value="P:siderophore transport"/>
    <property type="evidence" value="ECO:0007669"/>
    <property type="project" value="InterPro"/>
</dbReference>
<dbReference type="PROSITE" id="PS52016">
    <property type="entry name" value="TONB_DEPENDENT_REC_3"/>
    <property type="match status" value="1"/>
</dbReference>
<evidence type="ECO:0000256" key="5">
    <source>
        <dbReference type="ARBA" id="ARBA00022496"/>
    </source>
</evidence>
<dbReference type="SMART" id="SM00965">
    <property type="entry name" value="STN"/>
    <property type="match status" value="1"/>
</dbReference>
<dbReference type="Pfam" id="PF07660">
    <property type="entry name" value="STN"/>
    <property type="match status" value="1"/>
</dbReference>
<keyword evidence="3 14" id="KW-0813">Transport</keyword>